<gene>
    <name evidence="1" type="ORF">M8818_006664</name>
</gene>
<sequence>MTSRYVGAEVPVRSFEVLNGSEKNLTIRITEPNVSADNLALETWASSEVLSNILHKSPVNFPAYTLVTTSERTTLPVVELGAGTGLVGMSAAAIWHVPVVLTDLEGIVPGLAANIALNREVLAAAGGTARCGSLDWREPILHIASPNADETTAAKERKAHVLLAADTVYDERHPKLMSEVVLEWLSKDEGARFFVTWAQRVAYLDYIRELWELLEEGGLEAMEFGTERASDDIFNDETLCEWSVWRWKKDAL</sequence>
<name>A0ACC3S5C9_9PEZI</name>
<evidence type="ECO:0000313" key="1">
    <source>
        <dbReference type="EMBL" id="KAK8196499.1"/>
    </source>
</evidence>
<organism evidence="1 2">
    <name type="scientific">Zalaria obscura</name>
    <dbReference type="NCBI Taxonomy" id="2024903"/>
    <lineage>
        <taxon>Eukaryota</taxon>
        <taxon>Fungi</taxon>
        <taxon>Dikarya</taxon>
        <taxon>Ascomycota</taxon>
        <taxon>Pezizomycotina</taxon>
        <taxon>Dothideomycetes</taxon>
        <taxon>Dothideomycetidae</taxon>
        <taxon>Dothideales</taxon>
        <taxon>Zalariaceae</taxon>
        <taxon>Zalaria</taxon>
    </lineage>
</organism>
<accession>A0ACC3S5C9</accession>
<reference evidence="1" key="1">
    <citation type="submission" date="2024-02" db="EMBL/GenBank/DDBJ databases">
        <title>Metagenome Assembled Genome of Zalaria obscura JY119.</title>
        <authorList>
            <person name="Vighnesh L."/>
            <person name="Jagadeeshwari U."/>
            <person name="Venkata Ramana C."/>
            <person name="Sasikala C."/>
        </authorList>
    </citation>
    <scope>NUCLEOTIDE SEQUENCE</scope>
    <source>
        <strain evidence="1">JY119</strain>
    </source>
</reference>
<comment type="caution">
    <text evidence="1">The sequence shown here is derived from an EMBL/GenBank/DDBJ whole genome shotgun (WGS) entry which is preliminary data.</text>
</comment>
<keyword evidence="2" id="KW-1185">Reference proteome</keyword>
<evidence type="ECO:0000313" key="2">
    <source>
        <dbReference type="Proteomes" id="UP001320706"/>
    </source>
</evidence>
<dbReference type="Proteomes" id="UP001320706">
    <property type="component" value="Unassembled WGS sequence"/>
</dbReference>
<dbReference type="EMBL" id="JAMKPW020000041">
    <property type="protein sequence ID" value="KAK8196499.1"/>
    <property type="molecule type" value="Genomic_DNA"/>
</dbReference>
<protein>
    <submittedName>
        <fullName evidence="1">Uncharacterized protein</fullName>
    </submittedName>
</protein>
<proteinExistence type="predicted"/>